<dbReference type="InterPro" id="IPR000933">
    <property type="entry name" value="Glyco_hydro_29"/>
</dbReference>
<dbReference type="InterPro" id="IPR016286">
    <property type="entry name" value="FUC_metazoa-typ"/>
</dbReference>
<dbReference type="InterPro" id="IPR057739">
    <property type="entry name" value="Glyco_hydro_29_N"/>
</dbReference>
<dbReference type="PANTHER" id="PTHR10030">
    <property type="entry name" value="ALPHA-L-FUCOSIDASE"/>
    <property type="match status" value="1"/>
</dbReference>
<keyword evidence="5" id="KW-0378">Hydrolase</keyword>
<comment type="function">
    <text evidence="1">Alpha-L-fucosidase is responsible for hydrolyzing the alpha-1,6-linked fucose joined to the reducing-end N-acetylglucosamine of the carbohydrate moieties of glycoproteins.</text>
</comment>
<keyword evidence="9" id="KW-1185">Reference proteome</keyword>
<evidence type="ECO:0000256" key="4">
    <source>
        <dbReference type="ARBA" id="ARBA00022729"/>
    </source>
</evidence>
<evidence type="ECO:0000313" key="8">
    <source>
        <dbReference type="EMBL" id="ATG53248.1"/>
    </source>
</evidence>
<evidence type="ECO:0000256" key="1">
    <source>
        <dbReference type="ARBA" id="ARBA00004071"/>
    </source>
</evidence>
<proteinExistence type="inferred from homology"/>
<dbReference type="PRINTS" id="PR00741">
    <property type="entry name" value="GLHYDRLASE29"/>
</dbReference>
<dbReference type="PANTHER" id="PTHR10030:SF37">
    <property type="entry name" value="ALPHA-L-FUCOSIDASE-RELATED"/>
    <property type="match status" value="1"/>
</dbReference>
<name>A0A291GSP8_9MICO</name>
<protein>
    <recommendedName>
        <fullName evidence="3">alpha-L-fucosidase</fullName>
        <ecNumber evidence="3">3.2.1.51</ecNumber>
    </recommendedName>
</protein>
<dbReference type="SUPFAM" id="SSF51445">
    <property type="entry name" value="(Trans)glycosidases"/>
    <property type="match status" value="1"/>
</dbReference>
<gene>
    <name evidence="8" type="ORF">CFK38_13035</name>
</gene>
<feature type="domain" description="Glycoside hydrolase family 29 N-terminal" evidence="7">
    <location>
        <begin position="18"/>
        <end position="301"/>
    </location>
</feature>
<evidence type="ECO:0000259" key="7">
    <source>
        <dbReference type="Pfam" id="PF01120"/>
    </source>
</evidence>
<dbReference type="GO" id="GO:0004560">
    <property type="term" value="F:alpha-L-fucosidase activity"/>
    <property type="evidence" value="ECO:0007669"/>
    <property type="project" value="InterPro"/>
</dbReference>
<keyword evidence="6" id="KW-0326">Glycosidase</keyword>
<comment type="similarity">
    <text evidence="2">Belongs to the glycosyl hydrolase 29 family.</text>
</comment>
<evidence type="ECO:0000256" key="6">
    <source>
        <dbReference type="ARBA" id="ARBA00023295"/>
    </source>
</evidence>
<sequence length="425" mass="46515">MDTAPNEILTPTPQQLAWQKAGLGMFFHFGVNTFAGKEWSDGTIPASAFAPTALDADEWVRLARDLGAAHVVLTAKHHDGFCLWPTETTDYSVASSPWKDGRGDVVREVADAARRYGLRLGLYLSPWDRHEPTYADPAAYDEFYLRQLRELCTNYGGLVEVWFDGAGSAGRTYDWGAIGAVLDELQPDAMVFNMGPATIRWIGNEDGLAADPCEYVTRSTDLNNYDEDVIGLTEAQYLPPECDVSLHRGWFWQEDEGPKSLEHLLAIHDRSLGLGANLLLNVPPNRQGRIDAADIARLEEFRAALDARFGAPIPAELTPQGDAVGAELPAGTRWDHFEIREDVTAGQRVRGHRVLDAEGTVLAEGGTIGVRRIHRLEEPVRTGPLRIEIDGADAVIEAVTVHDAGDAAVPALPEAYRATTDAPLD</sequence>
<dbReference type="KEGG" id="brz:CFK38_13035"/>
<dbReference type="AlphaFoldDB" id="A0A291GSP8"/>
<evidence type="ECO:0000256" key="2">
    <source>
        <dbReference type="ARBA" id="ARBA00007951"/>
    </source>
</evidence>
<evidence type="ECO:0000313" key="9">
    <source>
        <dbReference type="Proteomes" id="UP000218165"/>
    </source>
</evidence>
<dbReference type="InterPro" id="IPR017853">
    <property type="entry name" value="GH"/>
</dbReference>
<evidence type="ECO:0000256" key="3">
    <source>
        <dbReference type="ARBA" id="ARBA00012662"/>
    </source>
</evidence>
<dbReference type="EMBL" id="CP023563">
    <property type="protein sequence ID" value="ATG53248.1"/>
    <property type="molecule type" value="Genomic_DNA"/>
</dbReference>
<keyword evidence="4" id="KW-0732">Signal</keyword>
<dbReference type="EC" id="3.2.1.51" evidence="3"/>
<evidence type="ECO:0000256" key="5">
    <source>
        <dbReference type="ARBA" id="ARBA00022801"/>
    </source>
</evidence>
<accession>A0A291GSP8</accession>
<dbReference type="GO" id="GO:0005764">
    <property type="term" value="C:lysosome"/>
    <property type="evidence" value="ECO:0007669"/>
    <property type="project" value="TreeGrafter"/>
</dbReference>
<reference evidence="9" key="1">
    <citation type="submission" date="2017-09" db="EMBL/GenBank/DDBJ databases">
        <title>Brachybacterium sp. VM2412.</title>
        <authorList>
            <person name="Tak E.J."/>
            <person name="Bae J.-W."/>
        </authorList>
    </citation>
    <scope>NUCLEOTIDE SEQUENCE [LARGE SCALE GENOMIC DNA]</scope>
    <source>
        <strain evidence="9">VM2412</strain>
    </source>
</reference>
<dbReference type="Gene3D" id="3.20.20.80">
    <property type="entry name" value="Glycosidases"/>
    <property type="match status" value="1"/>
</dbReference>
<dbReference type="Gene3D" id="2.60.120.260">
    <property type="entry name" value="Galactose-binding domain-like"/>
    <property type="match status" value="1"/>
</dbReference>
<organism evidence="8 9">
    <name type="scientific">Brachybacterium vulturis</name>
    <dbReference type="NCBI Taxonomy" id="2017484"/>
    <lineage>
        <taxon>Bacteria</taxon>
        <taxon>Bacillati</taxon>
        <taxon>Actinomycetota</taxon>
        <taxon>Actinomycetes</taxon>
        <taxon>Micrococcales</taxon>
        <taxon>Dermabacteraceae</taxon>
        <taxon>Brachybacterium</taxon>
    </lineage>
</organism>
<dbReference type="GO" id="GO:0006004">
    <property type="term" value="P:fucose metabolic process"/>
    <property type="evidence" value="ECO:0007669"/>
    <property type="project" value="InterPro"/>
</dbReference>
<dbReference type="Pfam" id="PF01120">
    <property type="entry name" value="Alpha_L_fucos"/>
    <property type="match status" value="1"/>
</dbReference>
<dbReference type="Proteomes" id="UP000218165">
    <property type="component" value="Chromosome"/>
</dbReference>
<dbReference type="SMART" id="SM00812">
    <property type="entry name" value="Alpha_L_fucos"/>
    <property type="match status" value="1"/>
</dbReference>
<dbReference type="GO" id="GO:0016139">
    <property type="term" value="P:glycoside catabolic process"/>
    <property type="evidence" value="ECO:0007669"/>
    <property type="project" value="TreeGrafter"/>
</dbReference>